<evidence type="ECO:0000313" key="3">
    <source>
        <dbReference type="Proteomes" id="UP000523079"/>
    </source>
</evidence>
<dbReference type="EMBL" id="JACGWT010000001">
    <property type="protein sequence ID" value="MBA8792734.1"/>
    <property type="molecule type" value="Genomic_DNA"/>
</dbReference>
<dbReference type="SUPFAM" id="SSF109854">
    <property type="entry name" value="DinB/YfiT-like putative metalloenzymes"/>
    <property type="match status" value="1"/>
</dbReference>
<accession>A0A7W3P4B1</accession>
<protein>
    <submittedName>
        <fullName evidence="2">Uncharacterized protein (TIGR03083 family)</fullName>
    </submittedName>
</protein>
<dbReference type="AlphaFoldDB" id="A0A7W3P4B1"/>
<dbReference type="RefSeq" id="WP_182558344.1">
    <property type="nucleotide sequence ID" value="NZ_JACGWT010000001.1"/>
</dbReference>
<dbReference type="GO" id="GO:0046872">
    <property type="term" value="F:metal ion binding"/>
    <property type="evidence" value="ECO:0007669"/>
    <property type="project" value="InterPro"/>
</dbReference>
<evidence type="ECO:0000313" key="2">
    <source>
        <dbReference type="EMBL" id="MBA8792734.1"/>
    </source>
</evidence>
<dbReference type="InterPro" id="IPR017517">
    <property type="entry name" value="Maleyloyr_isom"/>
</dbReference>
<comment type="caution">
    <text evidence="2">The sequence shown here is derived from an EMBL/GenBank/DDBJ whole genome shotgun (WGS) entry which is preliminary data.</text>
</comment>
<name>A0A7W3P4B1_9ACTN</name>
<dbReference type="Gene3D" id="1.20.120.450">
    <property type="entry name" value="dinb family like domain"/>
    <property type="match status" value="1"/>
</dbReference>
<dbReference type="PANTHER" id="PTHR40758">
    <property type="entry name" value="CONSERVED PROTEIN"/>
    <property type="match status" value="1"/>
</dbReference>
<dbReference type="InterPro" id="IPR024344">
    <property type="entry name" value="MDMPI_metal-binding"/>
</dbReference>
<organism evidence="2 3">
    <name type="scientific">Microlunatus kandeliicorticis</name>
    <dbReference type="NCBI Taxonomy" id="1759536"/>
    <lineage>
        <taxon>Bacteria</taxon>
        <taxon>Bacillati</taxon>
        <taxon>Actinomycetota</taxon>
        <taxon>Actinomycetes</taxon>
        <taxon>Propionibacteriales</taxon>
        <taxon>Propionibacteriaceae</taxon>
        <taxon>Microlunatus</taxon>
    </lineage>
</organism>
<dbReference type="Pfam" id="PF11716">
    <property type="entry name" value="MDMPI_N"/>
    <property type="match status" value="1"/>
</dbReference>
<dbReference type="Proteomes" id="UP000523079">
    <property type="component" value="Unassembled WGS sequence"/>
</dbReference>
<reference evidence="2 3" key="1">
    <citation type="submission" date="2020-07" db="EMBL/GenBank/DDBJ databases">
        <title>Sequencing the genomes of 1000 actinobacteria strains.</title>
        <authorList>
            <person name="Klenk H.-P."/>
        </authorList>
    </citation>
    <scope>NUCLEOTIDE SEQUENCE [LARGE SCALE GENOMIC DNA]</scope>
    <source>
        <strain evidence="2 3">DSM 100723</strain>
    </source>
</reference>
<dbReference type="GO" id="GO:0005886">
    <property type="term" value="C:plasma membrane"/>
    <property type="evidence" value="ECO:0007669"/>
    <property type="project" value="TreeGrafter"/>
</dbReference>
<keyword evidence="3" id="KW-1185">Reference proteome</keyword>
<dbReference type="NCBIfam" id="TIGR03083">
    <property type="entry name" value="maleylpyruvate isomerase family mycothiol-dependent enzyme"/>
    <property type="match status" value="1"/>
</dbReference>
<feature type="domain" description="Mycothiol-dependent maleylpyruvate isomerase metal-binding" evidence="1">
    <location>
        <begin position="23"/>
        <end position="144"/>
    </location>
</feature>
<sequence>MPAPTPPSDATSAGRALDHLPLLDRECRAFAEALGQADPDAPVPGCPGWTARDLGTHVLGVQRFWTGVVRDRTPGRAERSQLVADPPPVWSELVAAVTAASDELVDALAATPPETPVWTFAAEKTAGFVRRRQSHEILIHRIDAEQTAGLRTPVDPALAADGVDEMIRVLYGDLPEGWTFMPVPGLVMELRATDTGDRWTVAMGDGLAIGPQGSFQRRPRLAALEIEGEPEPWQQPTASLTGTAEALDRWFWHRAEPASGAGREGAVAGAVEGAVDPARDAVVAEGDPDVHAALARLLADGIRQ</sequence>
<evidence type="ECO:0000259" key="1">
    <source>
        <dbReference type="Pfam" id="PF11716"/>
    </source>
</evidence>
<gene>
    <name evidence="2" type="ORF">FHX74_000328</name>
</gene>
<proteinExistence type="predicted"/>
<dbReference type="PANTHER" id="PTHR40758:SF1">
    <property type="entry name" value="CONSERVED PROTEIN"/>
    <property type="match status" value="1"/>
</dbReference>
<dbReference type="InterPro" id="IPR034660">
    <property type="entry name" value="DinB/YfiT-like"/>
</dbReference>